<name>A0ABX1PQE7_9RHOO</name>
<evidence type="ECO:0000259" key="7">
    <source>
        <dbReference type="SMART" id="SM01049"/>
    </source>
</evidence>
<dbReference type="Gene3D" id="3.30.450.20">
    <property type="entry name" value="PAS domain"/>
    <property type="match status" value="2"/>
</dbReference>
<keyword evidence="9" id="KW-1185">Reference proteome</keyword>
<dbReference type="InterPro" id="IPR033480">
    <property type="entry name" value="sCache_2"/>
</dbReference>
<feature type="domain" description="Single Cache" evidence="7">
    <location>
        <begin position="39"/>
        <end position="112"/>
    </location>
</feature>
<comment type="caution">
    <text evidence="8">The sequence shown here is derived from an EMBL/GenBank/DDBJ whole genome shotgun (WGS) entry which is preliminary data.</text>
</comment>
<gene>
    <name evidence="8" type="ORF">GO606_12945</name>
</gene>
<feature type="chain" id="PRO_5045971697" description="Single Cache domain-containing protein" evidence="6">
    <location>
        <begin position="24"/>
        <end position="288"/>
    </location>
</feature>
<evidence type="ECO:0000256" key="2">
    <source>
        <dbReference type="ARBA" id="ARBA00022475"/>
    </source>
</evidence>
<sequence>MRVLVLTLGLALGTGFLPSPAHATDAESVRLFDSELGKRATALLERAVRHIEQNGEKGAADFSRQANFVDRDLYAYAVRIDGRFLASGGSSAALIGDNVLDYTDIEGKAFFREMIELARAKGGGQVEYRWFNPADSRGDPKLTLFRKVGEVIVAVGFYPPRATPVQARAMLRDAAKAMKADATRALAQFRRLDGPFIHDDLYVFVIDMADGRFLAHGATPALVGSNGYELLDPNGKPIVSEMLKVAAKKGDGELDYSWRNPTTGKVEKKHSYFRAVDGKLVGVGYFQR</sequence>
<dbReference type="SMART" id="SM01049">
    <property type="entry name" value="Cache_2"/>
    <property type="match status" value="2"/>
</dbReference>
<evidence type="ECO:0000256" key="6">
    <source>
        <dbReference type="SAM" id="SignalP"/>
    </source>
</evidence>
<reference evidence="8" key="1">
    <citation type="submission" date="2019-12" db="EMBL/GenBank/DDBJ databases">
        <title>Comparative genomics gives insights into the taxonomy of the Azoarcus-Aromatoleum group and reveals separate origins of nif in the plant-associated Azoarcus and non-plant-associated Aromatoleum sub-groups.</title>
        <authorList>
            <person name="Lafos M."/>
            <person name="Maluk M."/>
            <person name="Batista M."/>
            <person name="Junghare M."/>
            <person name="Carmona M."/>
            <person name="Faoro H."/>
            <person name="Cruz L.M."/>
            <person name="Battistoni F."/>
            <person name="De Souza E."/>
            <person name="Pedrosa F."/>
            <person name="Chen W.-M."/>
            <person name="Poole P.S."/>
            <person name="Dixon R.A."/>
            <person name="James E.K."/>
        </authorList>
    </citation>
    <scope>NUCLEOTIDE SEQUENCE</scope>
    <source>
        <strain evidence="8">LuFRes1</strain>
    </source>
</reference>
<evidence type="ECO:0000256" key="5">
    <source>
        <dbReference type="ARBA" id="ARBA00023136"/>
    </source>
</evidence>
<comment type="subcellular location">
    <subcellularLocation>
        <location evidence="1">Cell membrane</location>
        <topology evidence="1">Multi-pass membrane protein</topology>
    </subcellularLocation>
</comment>
<feature type="domain" description="Single Cache" evidence="7">
    <location>
        <begin position="161"/>
        <end position="240"/>
    </location>
</feature>
<evidence type="ECO:0000256" key="1">
    <source>
        <dbReference type="ARBA" id="ARBA00004651"/>
    </source>
</evidence>
<dbReference type="Proteomes" id="UP000615989">
    <property type="component" value="Unassembled WGS sequence"/>
</dbReference>
<organism evidence="8 9">
    <name type="scientific">Aromatoleum anaerobium</name>
    <dbReference type="NCBI Taxonomy" id="182180"/>
    <lineage>
        <taxon>Bacteria</taxon>
        <taxon>Pseudomonadati</taxon>
        <taxon>Pseudomonadota</taxon>
        <taxon>Betaproteobacteria</taxon>
        <taxon>Rhodocyclales</taxon>
        <taxon>Rhodocyclaceae</taxon>
        <taxon>Aromatoleum</taxon>
    </lineage>
</organism>
<evidence type="ECO:0000313" key="9">
    <source>
        <dbReference type="Proteomes" id="UP000615989"/>
    </source>
</evidence>
<evidence type="ECO:0000256" key="4">
    <source>
        <dbReference type="ARBA" id="ARBA00022989"/>
    </source>
</evidence>
<protein>
    <recommendedName>
        <fullName evidence="7">Single Cache domain-containing protein</fullName>
    </recommendedName>
</protein>
<keyword evidence="6" id="KW-0732">Signal</keyword>
<keyword evidence="5" id="KW-0472">Membrane</keyword>
<dbReference type="InterPro" id="IPR004010">
    <property type="entry name" value="Double_Cache_2"/>
</dbReference>
<keyword evidence="2" id="KW-1003">Cell membrane</keyword>
<evidence type="ECO:0000313" key="8">
    <source>
        <dbReference type="EMBL" id="NMG25610.1"/>
    </source>
</evidence>
<keyword evidence="3" id="KW-0812">Transmembrane</keyword>
<dbReference type="Pfam" id="PF08269">
    <property type="entry name" value="dCache_2"/>
    <property type="match status" value="1"/>
</dbReference>
<dbReference type="EMBL" id="WTVG01000036">
    <property type="protein sequence ID" value="NMG25610.1"/>
    <property type="molecule type" value="Genomic_DNA"/>
</dbReference>
<evidence type="ECO:0000256" key="3">
    <source>
        <dbReference type="ARBA" id="ARBA00022692"/>
    </source>
</evidence>
<accession>A0ABX1PQE7</accession>
<proteinExistence type="predicted"/>
<keyword evidence="4" id="KW-1133">Transmembrane helix</keyword>
<feature type="signal peptide" evidence="6">
    <location>
        <begin position="1"/>
        <end position="23"/>
    </location>
</feature>